<evidence type="ECO:0008006" key="4">
    <source>
        <dbReference type="Google" id="ProtNLM"/>
    </source>
</evidence>
<organism evidence="2 3">
    <name type="scientific">Sporothrix bragantina</name>
    <dbReference type="NCBI Taxonomy" id="671064"/>
    <lineage>
        <taxon>Eukaryota</taxon>
        <taxon>Fungi</taxon>
        <taxon>Dikarya</taxon>
        <taxon>Ascomycota</taxon>
        <taxon>Pezizomycotina</taxon>
        <taxon>Sordariomycetes</taxon>
        <taxon>Sordariomycetidae</taxon>
        <taxon>Ophiostomatales</taxon>
        <taxon>Ophiostomataceae</taxon>
        <taxon>Sporothrix</taxon>
    </lineage>
</organism>
<evidence type="ECO:0000313" key="3">
    <source>
        <dbReference type="Proteomes" id="UP001642406"/>
    </source>
</evidence>
<feature type="signal peptide" evidence="1">
    <location>
        <begin position="1"/>
        <end position="21"/>
    </location>
</feature>
<proteinExistence type="predicted"/>
<sequence length="199" mass="21682">MYFSQLVFLLLVGAVAQAIAGALLSENTPFNVTNCSRRSAAIHNLTVYGTEILYTPVTVGNGTGKGTGNVTLTNTTGVDTATSFEFQMYNAVLDVDAQCSTHVPQQESNASVWHDCFVESRDTRITAAFQFDLSRHTLTINETWVCDDGVNETARTFQAWATNSIAVLCNETVNTAFEQHYCARVPDTLLPVNVTSPET</sequence>
<feature type="chain" id="PRO_5046341047" description="AA1-like domain-containing protein" evidence="1">
    <location>
        <begin position="22"/>
        <end position="199"/>
    </location>
</feature>
<accession>A0ABP0BYR7</accession>
<comment type="caution">
    <text evidence="2">The sequence shown here is derived from an EMBL/GenBank/DDBJ whole genome shotgun (WGS) entry which is preliminary data.</text>
</comment>
<dbReference type="Proteomes" id="UP001642406">
    <property type="component" value="Unassembled WGS sequence"/>
</dbReference>
<keyword evidence="1" id="KW-0732">Signal</keyword>
<evidence type="ECO:0000313" key="2">
    <source>
        <dbReference type="EMBL" id="CAK7224166.1"/>
    </source>
</evidence>
<reference evidence="2 3" key="1">
    <citation type="submission" date="2024-01" db="EMBL/GenBank/DDBJ databases">
        <authorList>
            <person name="Allen C."/>
            <person name="Tagirdzhanova G."/>
        </authorList>
    </citation>
    <scope>NUCLEOTIDE SEQUENCE [LARGE SCALE GENOMIC DNA]</scope>
</reference>
<name>A0ABP0BYR7_9PEZI</name>
<gene>
    <name evidence="2" type="ORF">SBRCBS47491_005456</name>
</gene>
<evidence type="ECO:0000256" key="1">
    <source>
        <dbReference type="SAM" id="SignalP"/>
    </source>
</evidence>
<keyword evidence="3" id="KW-1185">Reference proteome</keyword>
<dbReference type="EMBL" id="CAWUHC010000047">
    <property type="protein sequence ID" value="CAK7224166.1"/>
    <property type="molecule type" value="Genomic_DNA"/>
</dbReference>
<protein>
    <recommendedName>
        <fullName evidence="4">AA1-like domain-containing protein</fullName>
    </recommendedName>
</protein>